<dbReference type="Proteomes" id="UP000198531">
    <property type="component" value="Unassembled WGS sequence"/>
</dbReference>
<keyword evidence="2" id="KW-1133">Transmembrane helix</keyword>
<feature type="compositionally biased region" description="Basic and acidic residues" evidence="1">
    <location>
        <begin position="88"/>
        <end position="113"/>
    </location>
</feature>
<feature type="domain" description="Protein-glutamine gamma-glutamyltransferase-like C-terminal" evidence="3">
    <location>
        <begin position="198"/>
        <end position="262"/>
    </location>
</feature>
<keyword evidence="2" id="KW-0812">Transmembrane</keyword>
<proteinExistence type="predicted"/>
<dbReference type="AlphaFoldDB" id="A0A1I6FYM5"/>
<sequence>MKLHTVTTVLVVCSCIAAVGVASTTLETTFETTPDEAVDLDYETVPISPDDAGKLKRAMTRSDEGAERNRPAAGEGGGEPRANPGAGEEDRRRSRPADGERRDQRADPSDGDRSSGASESSSDDGSGGTSTDESLLDELLDLLATWLPSLVVLGVLAAAAVLLFRHRDRIVRLLATPATEREGAAAPREPEPRNAVERAWVSVLAAADVDDPWRRTTAECAAAAVESGLDPDGVERLRRVFEEVRYGGGEVTAARRRRMERGLSQLDLAGVDPGRGDR</sequence>
<gene>
    <name evidence="4" type="ORF">SAMN04487947_0249</name>
</gene>
<dbReference type="RefSeq" id="WP_089803925.1">
    <property type="nucleotide sequence ID" value="NZ_FOYT01000001.1"/>
</dbReference>
<dbReference type="PROSITE" id="PS51257">
    <property type="entry name" value="PROKAR_LIPOPROTEIN"/>
    <property type="match status" value="1"/>
</dbReference>
<keyword evidence="5" id="KW-1185">Reference proteome</keyword>
<evidence type="ECO:0000256" key="2">
    <source>
        <dbReference type="SAM" id="Phobius"/>
    </source>
</evidence>
<dbReference type="Pfam" id="PF13559">
    <property type="entry name" value="DUF4129"/>
    <property type="match status" value="1"/>
</dbReference>
<name>A0A1I6FYM5_9EURY</name>
<dbReference type="OrthoDB" id="282877at2157"/>
<dbReference type="EMBL" id="FOYT01000001">
    <property type="protein sequence ID" value="SFR35001.1"/>
    <property type="molecule type" value="Genomic_DNA"/>
</dbReference>
<evidence type="ECO:0000313" key="5">
    <source>
        <dbReference type="Proteomes" id="UP000198531"/>
    </source>
</evidence>
<evidence type="ECO:0000256" key="1">
    <source>
        <dbReference type="SAM" id="MobiDB-lite"/>
    </source>
</evidence>
<organism evidence="4 5">
    <name type="scientific">Halogeometricum rufum</name>
    <dbReference type="NCBI Taxonomy" id="553469"/>
    <lineage>
        <taxon>Archaea</taxon>
        <taxon>Methanobacteriati</taxon>
        <taxon>Methanobacteriota</taxon>
        <taxon>Stenosarchaea group</taxon>
        <taxon>Halobacteria</taxon>
        <taxon>Halobacteriales</taxon>
        <taxon>Haloferacaceae</taxon>
        <taxon>Halogeometricum</taxon>
    </lineage>
</organism>
<reference evidence="5" key="1">
    <citation type="submission" date="2016-10" db="EMBL/GenBank/DDBJ databases">
        <authorList>
            <person name="Varghese N."/>
            <person name="Submissions S."/>
        </authorList>
    </citation>
    <scope>NUCLEOTIDE SEQUENCE [LARGE SCALE GENOMIC DNA]</scope>
    <source>
        <strain evidence="5">CGMCC 1.7736</strain>
    </source>
</reference>
<accession>A0A1I6FYM5</accession>
<protein>
    <recommendedName>
        <fullName evidence="3">Protein-glutamine gamma-glutamyltransferase-like C-terminal domain-containing protein</fullName>
    </recommendedName>
</protein>
<dbReference type="InterPro" id="IPR025403">
    <property type="entry name" value="TgpA-like_C"/>
</dbReference>
<keyword evidence="2" id="KW-0472">Membrane</keyword>
<feature type="transmembrane region" description="Helical" evidence="2">
    <location>
        <begin position="143"/>
        <end position="164"/>
    </location>
</feature>
<evidence type="ECO:0000259" key="3">
    <source>
        <dbReference type="Pfam" id="PF13559"/>
    </source>
</evidence>
<feature type="compositionally biased region" description="Low complexity" evidence="1">
    <location>
        <begin position="114"/>
        <end position="132"/>
    </location>
</feature>
<dbReference type="STRING" id="553469.SAMN04487947_0249"/>
<evidence type="ECO:0000313" key="4">
    <source>
        <dbReference type="EMBL" id="SFR35001.1"/>
    </source>
</evidence>
<feature type="region of interest" description="Disordered" evidence="1">
    <location>
        <begin position="41"/>
        <end position="132"/>
    </location>
</feature>
<feature type="compositionally biased region" description="Basic and acidic residues" evidence="1">
    <location>
        <begin position="60"/>
        <end position="70"/>
    </location>
</feature>